<dbReference type="AlphaFoldDB" id="A0AAU7CCB3"/>
<evidence type="ECO:0000256" key="3">
    <source>
        <dbReference type="ARBA" id="ARBA00022723"/>
    </source>
</evidence>
<reference evidence="7" key="1">
    <citation type="submission" date="2024-05" db="EMBL/GenBank/DDBJ databases">
        <title>Planctomycetes of the genus Singulisphaera possess chitinolytic capabilities.</title>
        <authorList>
            <person name="Ivanova A."/>
        </authorList>
    </citation>
    <scope>NUCLEOTIDE SEQUENCE</scope>
    <source>
        <strain evidence="7">Ch08T</strain>
    </source>
</reference>
<dbReference type="CDD" id="cd08298">
    <property type="entry name" value="CAD2"/>
    <property type="match status" value="1"/>
</dbReference>
<dbReference type="RefSeq" id="WP_406695620.1">
    <property type="nucleotide sequence ID" value="NZ_CP155447.1"/>
</dbReference>
<evidence type="ECO:0000256" key="1">
    <source>
        <dbReference type="ARBA" id="ARBA00001947"/>
    </source>
</evidence>
<dbReference type="InterPro" id="IPR014187">
    <property type="entry name" value="ADH_Zn_typ-2"/>
</dbReference>
<evidence type="ECO:0000256" key="2">
    <source>
        <dbReference type="ARBA" id="ARBA00008072"/>
    </source>
</evidence>
<comment type="cofactor">
    <cofactor evidence="1">
        <name>Zn(2+)</name>
        <dbReference type="ChEBI" id="CHEBI:29105"/>
    </cofactor>
</comment>
<evidence type="ECO:0000256" key="4">
    <source>
        <dbReference type="ARBA" id="ARBA00022833"/>
    </source>
</evidence>
<dbReference type="PANTHER" id="PTHR42940:SF8">
    <property type="entry name" value="VACUOLAR PROTEIN SORTING-ASSOCIATED PROTEIN 11"/>
    <property type="match status" value="1"/>
</dbReference>
<dbReference type="SUPFAM" id="SSF50129">
    <property type="entry name" value="GroES-like"/>
    <property type="match status" value="1"/>
</dbReference>
<keyword evidence="5" id="KW-0560">Oxidoreductase</keyword>
<dbReference type="InterPro" id="IPR036291">
    <property type="entry name" value="NAD(P)-bd_dom_sf"/>
</dbReference>
<dbReference type="PANTHER" id="PTHR42940">
    <property type="entry name" value="ALCOHOL DEHYDROGENASE 1-RELATED"/>
    <property type="match status" value="1"/>
</dbReference>
<dbReference type="Gene3D" id="3.90.180.10">
    <property type="entry name" value="Medium-chain alcohol dehydrogenases, catalytic domain"/>
    <property type="match status" value="1"/>
</dbReference>
<keyword evidence="4" id="KW-0862">Zinc</keyword>
<comment type="similarity">
    <text evidence="2">Belongs to the zinc-containing alcohol dehydrogenase family.</text>
</comment>
<name>A0AAU7CCB3_9BACT</name>
<dbReference type="GO" id="GO:0005737">
    <property type="term" value="C:cytoplasm"/>
    <property type="evidence" value="ECO:0007669"/>
    <property type="project" value="TreeGrafter"/>
</dbReference>
<dbReference type="InterPro" id="IPR013154">
    <property type="entry name" value="ADH-like_N"/>
</dbReference>
<sequence length="344" mass="37454">MRAMVLNALGLLRDHPRPLELCDLPDPVPARNELLIQVSVCGVCHTELDEIEGRTPPPHLPIVLGHQAIGQVIAMGEEAGAFRVGDRVGVAWIYSACGTCPFCRSGRENLCEQFRATGRDANGGYAELMTVPAAFAHPIPATYRDVEAAPLLCAGAIGYRSLRLTGIKDGQLLGLVGFGASAHLVLQLARHQFPRTRIFVFARREGERVFARDLGADWTGDIHDVVPERLDAIIDTTPAWTPVLAALASLAPGGRLVINAIRKEDGDKDALSALDYSAHLWREKEIKSVANITRLDVAEFLSLAAEVPIRPEIHEYALVDANRVLVELKEKQIRGAKVLRISAP</sequence>
<accession>A0AAU7CCB3</accession>
<protein>
    <submittedName>
        <fullName evidence="7">Zinc-dependent alcohol dehydrogenase family protein</fullName>
    </submittedName>
</protein>
<evidence type="ECO:0000313" key="7">
    <source>
        <dbReference type="EMBL" id="XBH02879.1"/>
    </source>
</evidence>
<dbReference type="Gene3D" id="3.40.50.720">
    <property type="entry name" value="NAD(P)-binding Rossmann-like Domain"/>
    <property type="match status" value="1"/>
</dbReference>
<dbReference type="InterPro" id="IPR011032">
    <property type="entry name" value="GroES-like_sf"/>
</dbReference>
<evidence type="ECO:0000259" key="6">
    <source>
        <dbReference type="Pfam" id="PF08240"/>
    </source>
</evidence>
<dbReference type="SUPFAM" id="SSF51735">
    <property type="entry name" value="NAD(P)-binding Rossmann-fold domains"/>
    <property type="match status" value="1"/>
</dbReference>
<organism evidence="7">
    <name type="scientific">Singulisphaera sp. Ch08</name>
    <dbReference type="NCBI Taxonomy" id="3120278"/>
    <lineage>
        <taxon>Bacteria</taxon>
        <taxon>Pseudomonadati</taxon>
        <taxon>Planctomycetota</taxon>
        <taxon>Planctomycetia</taxon>
        <taxon>Isosphaerales</taxon>
        <taxon>Isosphaeraceae</taxon>
        <taxon>Singulisphaera</taxon>
    </lineage>
</organism>
<dbReference type="GO" id="GO:0046872">
    <property type="term" value="F:metal ion binding"/>
    <property type="evidence" value="ECO:0007669"/>
    <property type="project" value="UniProtKB-KW"/>
</dbReference>
<dbReference type="GO" id="GO:0004022">
    <property type="term" value="F:alcohol dehydrogenase (NAD+) activity"/>
    <property type="evidence" value="ECO:0007669"/>
    <property type="project" value="TreeGrafter"/>
</dbReference>
<evidence type="ECO:0000256" key="5">
    <source>
        <dbReference type="ARBA" id="ARBA00023002"/>
    </source>
</evidence>
<keyword evidence="3" id="KW-0479">Metal-binding</keyword>
<proteinExistence type="inferred from homology"/>
<dbReference type="Pfam" id="PF08240">
    <property type="entry name" value="ADH_N"/>
    <property type="match status" value="1"/>
</dbReference>
<dbReference type="EMBL" id="CP155447">
    <property type="protein sequence ID" value="XBH02879.1"/>
    <property type="molecule type" value="Genomic_DNA"/>
</dbReference>
<feature type="domain" description="Alcohol dehydrogenase-like N-terminal" evidence="6">
    <location>
        <begin position="31"/>
        <end position="140"/>
    </location>
</feature>
<gene>
    <name evidence="7" type="ORF">V5E97_31885</name>
</gene>